<evidence type="ECO:0000256" key="6">
    <source>
        <dbReference type="PIRNR" id="PIRNR039090"/>
    </source>
</evidence>
<dbReference type="HOGENOM" id="CLU_080373_3_2_9"/>
<gene>
    <name evidence="7" type="ordered locus">KNP414_00113</name>
</gene>
<dbReference type="InterPro" id="IPR003713">
    <property type="entry name" value="FliS"/>
</dbReference>
<evidence type="ECO:0000256" key="4">
    <source>
        <dbReference type="ARBA" id="ARBA00022795"/>
    </source>
</evidence>
<dbReference type="NCBIfam" id="TIGR00208">
    <property type="entry name" value="fliS"/>
    <property type="match status" value="1"/>
</dbReference>
<dbReference type="Proteomes" id="UP000006620">
    <property type="component" value="Chromosome"/>
</dbReference>
<dbReference type="Gene3D" id="1.20.120.340">
    <property type="entry name" value="Flagellar protein FliS"/>
    <property type="match status" value="1"/>
</dbReference>
<dbReference type="PANTHER" id="PTHR34773">
    <property type="entry name" value="FLAGELLAR SECRETION CHAPERONE FLIS"/>
    <property type="match status" value="1"/>
</dbReference>
<keyword evidence="3 6" id="KW-0963">Cytoplasm</keyword>
<dbReference type="EMBL" id="CP002869">
    <property type="protein sequence ID" value="AEI38764.1"/>
    <property type="molecule type" value="Genomic_DNA"/>
</dbReference>
<evidence type="ECO:0000256" key="3">
    <source>
        <dbReference type="ARBA" id="ARBA00022490"/>
    </source>
</evidence>
<keyword evidence="4 6" id="KW-1005">Bacterial flagellum biogenesis</keyword>
<dbReference type="AlphaFoldDB" id="F8FJ51"/>
<comment type="similarity">
    <text evidence="2 6">Belongs to the FliS family.</text>
</comment>
<dbReference type="GO" id="GO:0071973">
    <property type="term" value="P:bacterial-type flagellum-dependent cell motility"/>
    <property type="evidence" value="ECO:0007669"/>
    <property type="project" value="TreeGrafter"/>
</dbReference>
<accession>F8FJ51</accession>
<dbReference type="PIRSF" id="PIRSF039090">
    <property type="entry name" value="Flis"/>
    <property type="match status" value="1"/>
</dbReference>
<organism evidence="7 8">
    <name type="scientific">Paenibacillus mucilaginosus (strain KNP414)</name>
    <dbReference type="NCBI Taxonomy" id="1036673"/>
    <lineage>
        <taxon>Bacteria</taxon>
        <taxon>Bacillati</taxon>
        <taxon>Bacillota</taxon>
        <taxon>Bacilli</taxon>
        <taxon>Bacillales</taxon>
        <taxon>Paenibacillaceae</taxon>
        <taxon>Paenibacillus</taxon>
    </lineage>
</organism>
<keyword evidence="7" id="KW-0966">Cell projection</keyword>
<protein>
    <recommendedName>
        <fullName evidence="6">Flagellar secretion chaperone FliS</fullName>
    </recommendedName>
</protein>
<keyword evidence="5" id="KW-0143">Chaperone</keyword>
<dbReference type="CDD" id="cd16098">
    <property type="entry name" value="FliS"/>
    <property type="match status" value="1"/>
</dbReference>
<reference evidence="7 8" key="2">
    <citation type="journal article" date="2013" name="Genome Announc.">
        <title>Genome Sequence of Growth-Improving Paenibacillus mucilaginosus Strain KNP414.</title>
        <authorList>
            <person name="Lu J.J."/>
            <person name="Wang J.F."/>
            <person name="Hu X.F."/>
        </authorList>
    </citation>
    <scope>NUCLEOTIDE SEQUENCE [LARGE SCALE GENOMIC DNA]</scope>
    <source>
        <strain evidence="7 8">KNP414</strain>
    </source>
</reference>
<evidence type="ECO:0000256" key="5">
    <source>
        <dbReference type="ARBA" id="ARBA00023186"/>
    </source>
</evidence>
<keyword evidence="7" id="KW-0969">Cilium</keyword>
<dbReference type="GO" id="GO:0005829">
    <property type="term" value="C:cytosol"/>
    <property type="evidence" value="ECO:0007669"/>
    <property type="project" value="UniProtKB-SubCell"/>
</dbReference>
<dbReference type="KEGG" id="pms:KNP414_00113"/>
<dbReference type="Pfam" id="PF02561">
    <property type="entry name" value="FliS"/>
    <property type="match status" value="1"/>
</dbReference>
<evidence type="ECO:0000256" key="2">
    <source>
        <dbReference type="ARBA" id="ARBA00008787"/>
    </source>
</evidence>
<dbReference type="InterPro" id="IPR036584">
    <property type="entry name" value="FliS_sf"/>
</dbReference>
<evidence type="ECO:0000313" key="7">
    <source>
        <dbReference type="EMBL" id="AEI38764.1"/>
    </source>
</evidence>
<dbReference type="PATRIC" id="fig|1036673.3.peg.106"/>
<proteinExistence type="inferred from homology"/>
<evidence type="ECO:0000256" key="1">
    <source>
        <dbReference type="ARBA" id="ARBA00004514"/>
    </source>
</evidence>
<dbReference type="SUPFAM" id="SSF101116">
    <property type="entry name" value="Flagellar export chaperone FliS"/>
    <property type="match status" value="1"/>
</dbReference>
<dbReference type="PANTHER" id="PTHR34773:SF1">
    <property type="entry name" value="FLAGELLAR SECRETION CHAPERONE FLIS"/>
    <property type="match status" value="1"/>
</dbReference>
<dbReference type="GO" id="GO:0044780">
    <property type="term" value="P:bacterial-type flagellum assembly"/>
    <property type="evidence" value="ECO:0007669"/>
    <property type="project" value="InterPro"/>
</dbReference>
<keyword evidence="7" id="KW-0282">Flagellum</keyword>
<name>F8FJ51_PAEMK</name>
<reference evidence="8" key="1">
    <citation type="submission" date="2011-06" db="EMBL/GenBank/DDBJ databases">
        <title>Complete genome sequence of Paenibacillus mucilaginosus KNP414.</title>
        <authorList>
            <person name="Wang J."/>
            <person name="Hu S."/>
            <person name="Hu X."/>
            <person name="Zhang B."/>
            <person name="Dong D."/>
            <person name="Zhang S."/>
            <person name="Zhao K."/>
            <person name="Wu D."/>
        </authorList>
    </citation>
    <scope>NUCLEOTIDE SEQUENCE [LARGE SCALE GENOMIC DNA]</scope>
    <source>
        <strain evidence="8">KNP414</strain>
    </source>
</reference>
<comment type="subcellular location">
    <subcellularLocation>
        <location evidence="1 6">Cytoplasm</location>
        <location evidence="1 6">Cytosol</location>
    </subcellularLocation>
</comment>
<sequence length="132" mass="14908">MLQAQQNKYLSTSVQTASPAHLLMMLYDGAIRFCRAGIEAMKQNRYEEVNRNLVKAQDIVRELMVTLDPKQPISADLTRLYDYFIFRLVEANMKKQSEPAEEVLEYLVSLKETWIQASRAAAGGQAVGATHA</sequence>
<evidence type="ECO:0000313" key="8">
    <source>
        <dbReference type="Proteomes" id="UP000006620"/>
    </source>
</evidence>
<dbReference type="RefSeq" id="WP_013913930.1">
    <property type="nucleotide sequence ID" value="NC_015690.1"/>
</dbReference>